<accession>A0AAU9EY60</accession>
<evidence type="ECO:0000313" key="5">
    <source>
        <dbReference type="Proteomes" id="UP001366166"/>
    </source>
</evidence>
<sequence>MGMLFSPFTIKGLTLPNRLMRSATFEQAAQKDGEVSPRELAIYRDLALGGVGLIVSGIVNVCEAGRISPRQNSLSRDEDIPGMAGLAREVHEQGGKVAVQLFHAGREAARRHAWQGGGPAVGPSASEGEGHFPYPNRALREEEILQVAQDFATAAGRAREAGFDAVQVHAAHAYLLAQFLSPHANRREDRWGGSLENRLRLHLEVLSAIRTQVGPEFPVMFKLGVADGFPGGLSLEDGLRAAQLLALAGCDCLEISQGLRGESYAQSEFRTKVDRPGNEAYFRAWAAEVKKRVAVPVAAVGGVRTPEMAEEILARGDADLVALSRPLISEPGLPARWQKGDRRRARCVSCNKCFEQIMQGRYIACVLDRKDTNS</sequence>
<reference evidence="5" key="1">
    <citation type="journal article" date="2023" name="Arch. Microbiol.">
        <title>Desulfoferula mesophilus gen. nov. sp. nov., a mesophilic sulfate-reducing bacterium isolated from a brackish lake sediment.</title>
        <authorList>
            <person name="Watanabe T."/>
            <person name="Yabe T."/>
            <person name="Tsuji J.M."/>
            <person name="Fukui M."/>
        </authorList>
    </citation>
    <scope>NUCLEOTIDE SEQUENCE [LARGE SCALE GENOMIC DNA]</scope>
    <source>
        <strain evidence="5">12FAK</strain>
    </source>
</reference>
<dbReference type="PANTHER" id="PTHR43656">
    <property type="entry name" value="BINDING OXIDOREDUCTASE, PUTATIVE (AFU_ORTHOLOGUE AFUA_2G08260)-RELATED"/>
    <property type="match status" value="1"/>
</dbReference>
<evidence type="ECO:0000256" key="2">
    <source>
        <dbReference type="ARBA" id="ARBA00023002"/>
    </source>
</evidence>
<evidence type="ECO:0000256" key="1">
    <source>
        <dbReference type="ARBA" id="ARBA00022630"/>
    </source>
</evidence>
<dbReference type="GO" id="GO:0010181">
    <property type="term" value="F:FMN binding"/>
    <property type="evidence" value="ECO:0007669"/>
    <property type="project" value="InterPro"/>
</dbReference>
<dbReference type="Proteomes" id="UP001366166">
    <property type="component" value="Chromosome"/>
</dbReference>
<dbReference type="GO" id="GO:0016491">
    <property type="term" value="F:oxidoreductase activity"/>
    <property type="evidence" value="ECO:0007669"/>
    <property type="project" value="UniProtKB-KW"/>
</dbReference>
<evidence type="ECO:0000259" key="3">
    <source>
        <dbReference type="Pfam" id="PF00724"/>
    </source>
</evidence>
<dbReference type="KEGG" id="dmp:FAK_16890"/>
<keyword evidence="2" id="KW-0560">Oxidoreductase</keyword>
<keyword evidence="1" id="KW-0285">Flavoprotein</keyword>
<evidence type="ECO:0000313" key="4">
    <source>
        <dbReference type="EMBL" id="BEQ14623.1"/>
    </source>
</evidence>
<gene>
    <name evidence="4" type="ORF">FAK_16890</name>
</gene>
<name>A0AAU9EY60_9BACT</name>
<dbReference type="CDD" id="cd02803">
    <property type="entry name" value="OYE_like_FMN_family"/>
    <property type="match status" value="1"/>
</dbReference>
<dbReference type="SUPFAM" id="SSF51395">
    <property type="entry name" value="FMN-linked oxidoreductases"/>
    <property type="match status" value="1"/>
</dbReference>
<feature type="domain" description="NADH:flavin oxidoreductase/NADH oxidase N-terminal" evidence="3">
    <location>
        <begin position="4"/>
        <end position="340"/>
    </location>
</feature>
<protein>
    <submittedName>
        <fullName evidence="4">NADH oxidase</fullName>
    </submittedName>
</protein>
<proteinExistence type="predicted"/>
<dbReference type="PANTHER" id="PTHR43656:SF2">
    <property type="entry name" value="BINDING OXIDOREDUCTASE, PUTATIVE (AFU_ORTHOLOGUE AFUA_2G08260)-RELATED"/>
    <property type="match status" value="1"/>
</dbReference>
<dbReference type="InterPro" id="IPR001155">
    <property type="entry name" value="OxRdtase_FMN_N"/>
</dbReference>
<dbReference type="InterPro" id="IPR013785">
    <property type="entry name" value="Aldolase_TIM"/>
</dbReference>
<dbReference type="EMBL" id="AP028679">
    <property type="protein sequence ID" value="BEQ14623.1"/>
    <property type="molecule type" value="Genomic_DNA"/>
</dbReference>
<dbReference type="Gene3D" id="3.20.20.70">
    <property type="entry name" value="Aldolase class I"/>
    <property type="match status" value="1"/>
</dbReference>
<dbReference type="Pfam" id="PF00724">
    <property type="entry name" value="Oxidored_FMN"/>
    <property type="match status" value="1"/>
</dbReference>
<dbReference type="AlphaFoldDB" id="A0AAU9EY60"/>
<dbReference type="InterPro" id="IPR051799">
    <property type="entry name" value="NADH_flavin_oxidoreductase"/>
</dbReference>
<keyword evidence="5" id="KW-1185">Reference proteome</keyword>
<organism evidence="4 5">
    <name type="scientific">Desulfoferula mesophila</name>
    <dbReference type="NCBI Taxonomy" id="3058419"/>
    <lineage>
        <taxon>Bacteria</taxon>
        <taxon>Pseudomonadati</taxon>
        <taxon>Thermodesulfobacteriota</taxon>
        <taxon>Desulfarculia</taxon>
        <taxon>Desulfarculales</taxon>
        <taxon>Desulfarculaceae</taxon>
        <taxon>Desulfoferula</taxon>
    </lineage>
</organism>